<protein>
    <submittedName>
        <fullName evidence="3">Uncharacterized protein</fullName>
    </submittedName>
</protein>
<accession>A0A1V9Z3A9</accession>
<feature type="compositionally biased region" description="Polar residues" evidence="2">
    <location>
        <begin position="280"/>
        <end position="296"/>
    </location>
</feature>
<keyword evidence="1" id="KW-0175">Coiled coil</keyword>
<sequence>MSSVIDLVSSSSSDEETQAIPHEIIEEEDEPLPIPSSHTIALAAALESALVDLESEESEEDEALPRLRTISALESDEDEAFGAVAISNETKEVEKPIALAPAVKEEGEISGDDADAPQDALWKEKKLQAECLREVIVAQRKAEAIKKMNKSLSMRKKPKKKRKRKLSASASPDVFNKRQVVMESATDSILRVHRHGMVENLTPYHGSPLLPSPHAPPPFMPPLPVYHPPPLPSSLTASPAKTATAPLPASSPLKKDPDAFDLESLRKAVLRSKKKAASVDSANEQASTGEATTIADTPSPPLPVQKMVLGPSSLSKASKYQWTNPQLHQKRPLTALTQTLVINLSMDDCERARELDGSESVEQEDPIAKLKQKIAEREEALRQGKKISAAPSPQVSAVPSPEPSAYPSPKAFAAPSPEPSTSPSPKASAALSPEPSANSSPKGSMAPSPQASPEPPVPVDDVKYAEAQIARLAARIRELKQRIAAKTIQA</sequence>
<name>A0A1V9Z3A9_9STRA</name>
<dbReference type="OrthoDB" id="76952at2759"/>
<gene>
    <name evidence="3" type="ORF">THRCLA_08719</name>
</gene>
<dbReference type="EMBL" id="JNBS01002331">
    <property type="protein sequence ID" value="OQR92377.1"/>
    <property type="molecule type" value="Genomic_DNA"/>
</dbReference>
<feature type="compositionally biased region" description="Low complexity" evidence="2">
    <location>
        <begin position="423"/>
        <end position="449"/>
    </location>
</feature>
<evidence type="ECO:0000256" key="2">
    <source>
        <dbReference type="SAM" id="MobiDB-lite"/>
    </source>
</evidence>
<keyword evidence="4" id="KW-1185">Reference proteome</keyword>
<feature type="compositionally biased region" description="Basic residues" evidence="2">
    <location>
        <begin position="147"/>
        <end position="166"/>
    </location>
</feature>
<feature type="compositionally biased region" description="Pro residues" evidence="2">
    <location>
        <begin position="210"/>
        <end position="222"/>
    </location>
</feature>
<feature type="region of interest" description="Disordered" evidence="2">
    <location>
        <begin position="147"/>
        <end position="173"/>
    </location>
</feature>
<feature type="compositionally biased region" description="Low complexity" evidence="2">
    <location>
        <begin position="388"/>
        <end position="399"/>
    </location>
</feature>
<evidence type="ECO:0000313" key="4">
    <source>
        <dbReference type="Proteomes" id="UP000243217"/>
    </source>
</evidence>
<feature type="region of interest" description="Disordered" evidence="2">
    <location>
        <begin position="203"/>
        <end position="222"/>
    </location>
</feature>
<feature type="region of interest" description="Disordered" evidence="2">
    <location>
        <begin position="1"/>
        <end position="37"/>
    </location>
</feature>
<comment type="caution">
    <text evidence="3">The sequence shown here is derived from an EMBL/GenBank/DDBJ whole genome shotgun (WGS) entry which is preliminary data.</text>
</comment>
<evidence type="ECO:0000313" key="3">
    <source>
        <dbReference type="EMBL" id="OQR92377.1"/>
    </source>
</evidence>
<feature type="region of interest" description="Disordered" evidence="2">
    <location>
        <begin position="271"/>
        <end position="308"/>
    </location>
</feature>
<evidence type="ECO:0000256" key="1">
    <source>
        <dbReference type="SAM" id="Coils"/>
    </source>
</evidence>
<feature type="region of interest" description="Disordered" evidence="2">
    <location>
        <begin position="351"/>
        <end position="460"/>
    </location>
</feature>
<organism evidence="3 4">
    <name type="scientific">Thraustotheca clavata</name>
    <dbReference type="NCBI Taxonomy" id="74557"/>
    <lineage>
        <taxon>Eukaryota</taxon>
        <taxon>Sar</taxon>
        <taxon>Stramenopiles</taxon>
        <taxon>Oomycota</taxon>
        <taxon>Saprolegniomycetes</taxon>
        <taxon>Saprolegniales</taxon>
        <taxon>Achlyaceae</taxon>
        <taxon>Thraustotheca</taxon>
    </lineage>
</organism>
<reference evidence="3 4" key="1">
    <citation type="journal article" date="2014" name="Genome Biol. Evol.">
        <title>The secreted proteins of Achlya hypogyna and Thraustotheca clavata identify the ancestral oomycete secretome and reveal gene acquisitions by horizontal gene transfer.</title>
        <authorList>
            <person name="Misner I."/>
            <person name="Blouin N."/>
            <person name="Leonard G."/>
            <person name="Richards T.A."/>
            <person name="Lane C.E."/>
        </authorList>
    </citation>
    <scope>NUCLEOTIDE SEQUENCE [LARGE SCALE GENOMIC DNA]</scope>
    <source>
        <strain evidence="3 4">ATCC 34112</strain>
    </source>
</reference>
<dbReference type="AlphaFoldDB" id="A0A1V9Z3A9"/>
<feature type="compositionally biased region" description="Low complexity" evidence="2">
    <location>
        <begin position="1"/>
        <end position="12"/>
    </location>
</feature>
<proteinExistence type="predicted"/>
<feature type="coiled-coil region" evidence="1">
    <location>
        <begin position="462"/>
        <end position="489"/>
    </location>
</feature>
<feature type="region of interest" description="Disordered" evidence="2">
    <location>
        <begin position="231"/>
        <end position="259"/>
    </location>
</feature>
<dbReference type="Proteomes" id="UP000243217">
    <property type="component" value="Unassembled WGS sequence"/>
</dbReference>
<feature type="compositionally biased region" description="Basic and acidic residues" evidence="2">
    <location>
        <begin position="373"/>
        <end position="382"/>
    </location>
</feature>